<evidence type="ECO:0000259" key="1">
    <source>
        <dbReference type="PROSITE" id="PS50925"/>
    </source>
</evidence>
<dbReference type="SMART" id="SM01034">
    <property type="entry name" value="BLUF"/>
    <property type="match status" value="1"/>
</dbReference>
<proteinExistence type="predicted"/>
<protein>
    <submittedName>
        <fullName evidence="2">FAD-dependent sensor of blue light</fullName>
    </submittedName>
</protein>
<comment type="caution">
    <text evidence="2">The sequence shown here is derived from an EMBL/GenBank/DDBJ whole genome shotgun (WGS) entry which is preliminary data.</text>
</comment>
<dbReference type="Proteomes" id="UP000295391">
    <property type="component" value="Unassembled WGS sequence"/>
</dbReference>
<dbReference type="PROSITE" id="PS50925">
    <property type="entry name" value="BLUF"/>
    <property type="match status" value="1"/>
</dbReference>
<dbReference type="SUPFAM" id="SSF54975">
    <property type="entry name" value="Acylphosphatase/BLUF domain-like"/>
    <property type="match status" value="1"/>
</dbReference>
<keyword evidence="3" id="KW-1185">Reference proteome</keyword>
<reference evidence="2 3" key="1">
    <citation type="submission" date="2019-03" db="EMBL/GenBank/DDBJ databases">
        <title>Genomic Encyclopedia of Type Strains, Phase III (KMG-III): the genomes of soil and plant-associated and newly described type strains.</title>
        <authorList>
            <person name="Whitman W."/>
        </authorList>
    </citation>
    <scope>NUCLEOTIDE SEQUENCE [LARGE SCALE GENOMIC DNA]</scope>
    <source>
        <strain evidence="2 3">CGMCC 1.7002</strain>
    </source>
</reference>
<dbReference type="RefSeq" id="WP_133573247.1">
    <property type="nucleotide sequence ID" value="NZ_SNYR01000003.1"/>
</dbReference>
<dbReference type="InterPro" id="IPR036046">
    <property type="entry name" value="Acylphosphatase-like_dom_sf"/>
</dbReference>
<dbReference type="Pfam" id="PF04940">
    <property type="entry name" value="BLUF"/>
    <property type="match status" value="1"/>
</dbReference>
<sequence>MIRLLYVSTGLPNLNYKDVSAILEHAQLNNKAHNITGALAYNGESFAQVIEGKEADINQLMRNIKLDSRHASVVEMMRKPITQRAYADWSMKMIESKDFDELIAAMAL</sequence>
<dbReference type="OrthoDB" id="196105at2"/>
<evidence type="ECO:0000313" key="2">
    <source>
        <dbReference type="EMBL" id="TDQ61528.1"/>
    </source>
</evidence>
<dbReference type="GO" id="GO:0071949">
    <property type="term" value="F:FAD binding"/>
    <property type="evidence" value="ECO:0007669"/>
    <property type="project" value="InterPro"/>
</dbReference>
<dbReference type="EMBL" id="SNYR01000003">
    <property type="protein sequence ID" value="TDQ61528.1"/>
    <property type="molecule type" value="Genomic_DNA"/>
</dbReference>
<dbReference type="InterPro" id="IPR007024">
    <property type="entry name" value="BLUF_domain"/>
</dbReference>
<name>A0A4R6VIY5_9HYPH</name>
<dbReference type="AlphaFoldDB" id="A0A4R6VIY5"/>
<evidence type="ECO:0000313" key="3">
    <source>
        <dbReference type="Proteomes" id="UP000295391"/>
    </source>
</evidence>
<accession>A0A4R6VIY5</accession>
<organism evidence="2 3">
    <name type="scientific">Maritalea mobilis</name>
    <dbReference type="NCBI Taxonomy" id="483324"/>
    <lineage>
        <taxon>Bacteria</taxon>
        <taxon>Pseudomonadati</taxon>
        <taxon>Pseudomonadota</taxon>
        <taxon>Alphaproteobacteria</taxon>
        <taxon>Hyphomicrobiales</taxon>
        <taxon>Devosiaceae</taxon>
        <taxon>Maritalea</taxon>
    </lineage>
</organism>
<feature type="domain" description="BLUF" evidence="1">
    <location>
        <begin position="1"/>
        <end position="92"/>
    </location>
</feature>
<gene>
    <name evidence="2" type="ORF">ATL17_2626</name>
</gene>
<dbReference type="GO" id="GO:0009882">
    <property type="term" value="F:blue light photoreceptor activity"/>
    <property type="evidence" value="ECO:0007669"/>
    <property type="project" value="InterPro"/>
</dbReference>
<dbReference type="Gene3D" id="3.30.70.100">
    <property type="match status" value="1"/>
</dbReference>